<evidence type="ECO:0000256" key="3">
    <source>
        <dbReference type="ARBA" id="ARBA00022840"/>
    </source>
</evidence>
<dbReference type="CDD" id="cd03230">
    <property type="entry name" value="ABC_DR_subfamily_A"/>
    <property type="match status" value="1"/>
</dbReference>
<dbReference type="GO" id="GO:0005524">
    <property type="term" value="F:ATP binding"/>
    <property type="evidence" value="ECO:0007669"/>
    <property type="project" value="UniProtKB-KW"/>
</dbReference>
<evidence type="ECO:0000259" key="4">
    <source>
        <dbReference type="PROSITE" id="PS50893"/>
    </source>
</evidence>
<dbReference type="PANTHER" id="PTHR42939">
    <property type="entry name" value="ABC TRANSPORTER ATP-BINDING PROTEIN ALBC-RELATED"/>
    <property type="match status" value="1"/>
</dbReference>
<gene>
    <name evidence="5" type="ORF">D7V94_01610</name>
</gene>
<dbReference type="SUPFAM" id="SSF52540">
    <property type="entry name" value="P-loop containing nucleoside triphosphate hydrolases"/>
    <property type="match status" value="1"/>
</dbReference>
<dbReference type="InterPro" id="IPR051782">
    <property type="entry name" value="ABC_Transporter_VariousFunc"/>
</dbReference>
<dbReference type="GO" id="GO:0016887">
    <property type="term" value="F:ATP hydrolysis activity"/>
    <property type="evidence" value="ECO:0007669"/>
    <property type="project" value="InterPro"/>
</dbReference>
<reference evidence="5 6" key="1">
    <citation type="submission" date="2018-09" db="EMBL/GenBank/DDBJ databases">
        <title>Murine metabolic-syndrome-specific gut microbial biobank.</title>
        <authorList>
            <person name="Liu C."/>
        </authorList>
    </citation>
    <scope>NUCLEOTIDE SEQUENCE [LARGE SCALE GENOMIC DNA]</scope>
    <source>
        <strain evidence="5 6">0.1xD8-82</strain>
    </source>
</reference>
<keyword evidence="6" id="KW-1185">Reference proteome</keyword>
<dbReference type="PROSITE" id="PS50893">
    <property type="entry name" value="ABC_TRANSPORTER_2"/>
    <property type="match status" value="1"/>
</dbReference>
<protein>
    <submittedName>
        <fullName evidence="5">ABC transporter ATP-binding protein</fullName>
    </submittedName>
</protein>
<dbReference type="Gene3D" id="3.40.50.300">
    <property type="entry name" value="P-loop containing nucleotide triphosphate hydrolases"/>
    <property type="match status" value="1"/>
</dbReference>
<name>A0A3A9B3E1_9FIRM</name>
<dbReference type="RefSeq" id="WP_120466109.1">
    <property type="nucleotide sequence ID" value="NZ_RAYQ01000001.1"/>
</dbReference>
<proteinExistence type="predicted"/>
<dbReference type="PANTHER" id="PTHR42939:SF1">
    <property type="entry name" value="ABC TRANSPORTER ATP-BINDING PROTEIN ALBC-RELATED"/>
    <property type="match status" value="1"/>
</dbReference>
<sequence>MESRENIIEIRDLTKSYGKKRGVESISLSVKEGDIFGFLGQNGAGKSTTIRSMLGLIHYQKGEIHMLQMDAVRDQKEILRQVGYMPSEVLFYPSMKVKDVIAFAARARKRDCFNEARRLCGIFQVDGEKKIEELSLGNRKKVSIICAMQHRPKILILDEPTSGLDPLMQEAFFELILEYNRQGTTCFLSSHVLSEVKSYCRHAAIIKDGKIVRTDSVENLLKSDVRCVKIKSGGRKKEFVYTGKMEELIHELAGMQVEDVLIEEPSLDEIFRHYYEK</sequence>
<organism evidence="5 6">
    <name type="scientific">Parablautia intestinalis</name>
    <dbReference type="NCBI Taxonomy" id="2320100"/>
    <lineage>
        <taxon>Bacteria</taxon>
        <taxon>Bacillati</taxon>
        <taxon>Bacillota</taxon>
        <taxon>Clostridia</taxon>
        <taxon>Lachnospirales</taxon>
        <taxon>Lachnospiraceae</taxon>
        <taxon>Parablautia</taxon>
    </lineage>
</organism>
<dbReference type="InterPro" id="IPR003439">
    <property type="entry name" value="ABC_transporter-like_ATP-bd"/>
</dbReference>
<dbReference type="InterPro" id="IPR017871">
    <property type="entry name" value="ABC_transporter-like_CS"/>
</dbReference>
<comment type="caution">
    <text evidence="5">The sequence shown here is derived from an EMBL/GenBank/DDBJ whole genome shotgun (WGS) entry which is preliminary data.</text>
</comment>
<dbReference type="Proteomes" id="UP000280696">
    <property type="component" value="Unassembled WGS sequence"/>
</dbReference>
<evidence type="ECO:0000313" key="5">
    <source>
        <dbReference type="EMBL" id="RKI94271.1"/>
    </source>
</evidence>
<keyword evidence="3 5" id="KW-0067">ATP-binding</keyword>
<dbReference type="Pfam" id="PF00005">
    <property type="entry name" value="ABC_tran"/>
    <property type="match status" value="1"/>
</dbReference>
<dbReference type="EMBL" id="RAYQ01000001">
    <property type="protein sequence ID" value="RKI94271.1"/>
    <property type="molecule type" value="Genomic_DNA"/>
</dbReference>
<dbReference type="InterPro" id="IPR003593">
    <property type="entry name" value="AAA+_ATPase"/>
</dbReference>
<accession>A0A3A9B3E1</accession>
<dbReference type="OrthoDB" id="9804819at2"/>
<keyword evidence="1" id="KW-0813">Transport</keyword>
<keyword evidence="2" id="KW-0547">Nucleotide-binding</keyword>
<dbReference type="SMART" id="SM00382">
    <property type="entry name" value="AAA"/>
    <property type="match status" value="1"/>
</dbReference>
<evidence type="ECO:0000256" key="1">
    <source>
        <dbReference type="ARBA" id="ARBA00022448"/>
    </source>
</evidence>
<feature type="domain" description="ABC transporter" evidence="4">
    <location>
        <begin position="8"/>
        <end position="233"/>
    </location>
</feature>
<evidence type="ECO:0000256" key="2">
    <source>
        <dbReference type="ARBA" id="ARBA00022741"/>
    </source>
</evidence>
<dbReference type="InterPro" id="IPR027417">
    <property type="entry name" value="P-loop_NTPase"/>
</dbReference>
<evidence type="ECO:0000313" key="6">
    <source>
        <dbReference type="Proteomes" id="UP000280696"/>
    </source>
</evidence>
<dbReference type="AlphaFoldDB" id="A0A3A9B3E1"/>
<dbReference type="PROSITE" id="PS00211">
    <property type="entry name" value="ABC_TRANSPORTER_1"/>
    <property type="match status" value="1"/>
</dbReference>